<dbReference type="AlphaFoldDB" id="A0A0D2MSS5"/>
<dbReference type="Proteomes" id="UP000054498">
    <property type="component" value="Unassembled WGS sequence"/>
</dbReference>
<organism evidence="1 2">
    <name type="scientific">Monoraphidium neglectum</name>
    <dbReference type="NCBI Taxonomy" id="145388"/>
    <lineage>
        <taxon>Eukaryota</taxon>
        <taxon>Viridiplantae</taxon>
        <taxon>Chlorophyta</taxon>
        <taxon>core chlorophytes</taxon>
        <taxon>Chlorophyceae</taxon>
        <taxon>CS clade</taxon>
        <taxon>Sphaeropleales</taxon>
        <taxon>Selenastraceae</taxon>
        <taxon>Monoraphidium</taxon>
    </lineage>
</organism>
<dbReference type="GeneID" id="25727562"/>
<reference evidence="1 2" key="1">
    <citation type="journal article" date="2013" name="BMC Genomics">
        <title>Reconstruction of the lipid metabolism for the microalga Monoraphidium neglectum from its genome sequence reveals characteristics suitable for biofuel production.</title>
        <authorList>
            <person name="Bogen C."/>
            <person name="Al-Dilaimi A."/>
            <person name="Albersmeier A."/>
            <person name="Wichmann J."/>
            <person name="Grundmann M."/>
            <person name="Rupp O."/>
            <person name="Lauersen K.J."/>
            <person name="Blifernez-Klassen O."/>
            <person name="Kalinowski J."/>
            <person name="Goesmann A."/>
            <person name="Mussgnug J.H."/>
            <person name="Kruse O."/>
        </authorList>
    </citation>
    <scope>NUCLEOTIDE SEQUENCE [LARGE SCALE GENOMIC DNA]</scope>
    <source>
        <strain evidence="1 2">SAG 48.87</strain>
    </source>
</reference>
<sequence length="231" mass="24403">MDRRGRLGLDSRPLGAAALPAAAVPGTDGPVFLWLPLAPPGDGDAGLTLRERFSAGRATYTAAPGEAWQRDVRRAAPRGREPAGTGAAAAAARRKLAAVARRALPRGGDGGGGCEELQVLLRLQISRPRLHNVLTTFKVSLAGLLLNTKTFAANELLNLAVDRVSAMLLRTTRELQLTLVVAALQLDNQALETHHPVVLAPSGNASLVAGAQAHRPLHHCCPVDFRIRVET</sequence>
<dbReference type="EMBL" id="KK102519">
    <property type="protein sequence ID" value="KIY97560.1"/>
    <property type="molecule type" value="Genomic_DNA"/>
</dbReference>
<dbReference type="RefSeq" id="XP_013896580.1">
    <property type="nucleotide sequence ID" value="XM_014041126.1"/>
</dbReference>
<proteinExistence type="predicted"/>
<gene>
    <name evidence="1" type="ORF">MNEG_10403</name>
</gene>
<name>A0A0D2MSS5_9CHLO</name>
<evidence type="ECO:0000313" key="1">
    <source>
        <dbReference type="EMBL" id="KIY97560.1"/>
    </source>
</evidence>
<protein>
    <submittedName>
        <fullName evidence="1">Uncharacterized protein</fullName>
    </submittedName>
</protein>
<dbReference type="KEGG" id="mng:MNEG_10403"/>
<evidence type="ECO:0000313" key="2">
    <source>
        <dbReference type="Proteomes" id="UP000054498"/>
    </source>
</evidence>
<keyword evidence="2" id="KW-1185">Reference proteome</keyword>
<accession>A0A0D2MSS5</accession>